<gene>
    <name evidence="2" type="ORF">SERLADRAFT_443800</name>
</gene>
<sequence>MRKCHIISYTHSKKHVRHALKLLQQLELHLGSSPTQPPSQLTSGLHPSTPNQPSPSFSACSPAPLWHEDDKIADTFNTQDNHLQHTYNLALNPGGDIYDELCKSKPKGDHLFPCHLCPATEEFGLEGDGPDYLQEDWFNENQDFVQGLSSTSHKDVQPGEQTYPLLSLAAQKTAVLAWAKGLNAQNVPTLHVLAQSQKKICSMVGNPTEKFVSNSGNIFYCNSIGKAIAKDYSNPITRFTMQDYPEDNGGSISQVHHGSKVLHDLPPSLAVPSLHTNGKIFSVNELLQQDSGNCFIPIKFFLHKDQRGVKVLAIGHNVVRSDVGFIVNPECLIASSMTPKRSFKDISNNSQGYCKFTDSSTHFASKMPHPLRAKSGGRLILTVPLIVFMDDVSENISKQWNKHHVVYMLNTSIPRNMIEKEFCIHFVVSSPHAAPMELMKGVTDSICKAEKTGIITWDCQYEEEIMLIPYELFVAGDNPMHAKECSHAGLKTNHFCRRCKVGETQVEKKSDKGYQKLFQSGSPRLPQETIEEGLRQDSLSLESGGTDKVKKAATSTGIRDAASVSVVQHLLELGKQLRKHVPGKAALPEADVCKRLEGELEELL</sequence>
<dbReference type="KEGG" id="sla:SERLADRAFT_443800"/>
<dbReference type="PANTHER" id="PTHR31912:SF34">
    <property type="entry name" value="NOTOCHORD-RELATED PROTEIN"/>
    <property type="match status" value="1"/>
</dbReference>
<dbReference type="PANTHER" id="PTHR31912">
    <property type="entry name" value="IP13529P"/>
    <property type="match status" value="1"/>
</dbReference>
<accession>F8PDL2</accession>
<evidence type="ECO:0000313" key="2">
    <source>
        <dbReference type="EMBL" id="EGO18833.1"/>
    </source>
</evidence>
<organism>
    <name type="scientific">Serpula lacrymans var. lacrymans (strain S7.9)</name>
    <name type="common">Dry rot fungus</name>
    <dbReference type="NCBI Taxonomy" id="578457"/>
    <lineage>
        <taxon>Eukaryota</taxon>
        <taxon>Fungi</taxon>
        <taxon>Dikarya</taxon>
        <taxon>Basidiomycota</taxon>
        <taxon>Agaricomycotina</taxon>
        <taxon>Agaricomycetes</taxon>
        <taxon>Agaricomycetidae</taxon>
        <taxon>Boletales</taxon>
        <taxon>Coniophorineae</taxon>
        <taxon>Serpulaceae</taxon>
        <taxon>Serpula</taxon>
    </lineage>
</organism>
<reference evidence="2" key="1">
    <citation type="submission" date="2011-04" db="EMBL/GenBank/DDBJ databases">
        <title>Evolution of plant cell wall degrading machinery underlies the functional diversity of forest fungi.</title>
        <authorList>
            <consortium name="US DOE Joint Genome Institute (JGI-PGF)"/>
            <person name="Eastwood D.C."/>
            <person name="Floudas D."/>
            <person name="Binder M."/>
            <person name="Majcherczyk A."/>
            <person name="Schneider P."/>
            <person name="Aerts A."/>
            <person name="Asiegbu F.O."/>
            <person name="Baker S.E."/>
            <person name="Barry K."/>
            <person name="Bendiksby M."/>
            <person name="Blumentritt M."/>
            <person name="Coutinho P.M."/>
            <person name="Cullen D."/>
            <person name="Cullen D."/>
            <person name="Gathman A."/>
            <person name="Goodell B."/>
            <person name="Henrissat B."/>
            <person name="Ihrmark K."/>
            <person name="Kauserud H."/>
            <person name="Kohler A."/>
            <person name="LaButti K."/>
            <person name="Lapidus A."/>
            <person name="Lavin J.L."/>
            <person name="Lee Y.-H."/>
            <person name="Lindquist E."/>
            <person name="Lilly W."/>
            <person name="Lucas S."/>
            <person name="Morin E."/>
            <person name="Murat C."/>
            <person name="Oguiza J.A."/>
            <person name="Park J."/>
            <person name="Pisabarro A.G."/>
            <person name="Riley R."/>
            <person name="Rosling A."/>
            <person name="Salamov A."/>
            <person name="Schmidt O."/>
            <person name="Schmutz J."/>
            <person name="Skrede I."/>
            <person name="Stenlid J."/>
            <person name="Wiebenga A."/>
            <person name="Xie X."/>
            <person name="Kues U."/>
            <person name="Hibbett D.S."/>
            <person name="Hoffmeister D."/>
            <person name="Hogberg N."/>
            <person name="Martin F."/>
            <person name="Grigoriev I.V."/>
            <person name="Watkinson S.C."/>
        </authorList>
    </citation>
    <scope>NUCLEOTIDE SEQUENCE</scope>
    <source>
        <strain evidence="2">S7.9</strain>
    </source>
</reference>
<proteinExistence type="predicted"/>
<dbReference type="OrthoDB" id="2641988at2759"/>
<dbReference type="AlphaFoldDB" id="F8PDL2"/>
<name>F8PDL2_SERL9</name>
<dbReference type="GeneID" id="18815993"/>
<dbReference type="RefSeq" id="XP_007324486.1">
    <property type="nucleotide sequence ID" value="XM_007324424.1"/>
</dbReference>
<feature type="compositionally biased region" description="Low complexity" evidence="1">
    <location>
        <begin position="30"/>
        <end position="44"/>
    </location>
</feature>
<protein>
    <submittedName>
        <fullName evidence="2">Uncharacterized protein</fullName>
    </submittedName>
</protein>
<dbReference type="HOGENOM" id="CLU_451355_0_0_1"/>
<feature type="region of interest" description="Disordered" evidence="1">
    <location>
        <begin position="30"/>
        <end position="58"/>
    </location>
</feature>
<evidence type="ECO:0000256" key="1">
    <source>
        <dbReference type="SAM" id="MobiDB-lite"/>
    </source>
</evidence>
<dbReference type="Proteomes" id="UP000008064">
    <property type="component" value="Unassembled WGS sequence"/>
</dbReference>
<dbReference type="EMBL" id="GL945446">
    <property type="protein sequence ID" value="EGO18833.1"/>
    <property type="molecule type" value="Genomic_DNA"/>
</dbReference>